<keyword evidence="6" id="KW-0720">Serine protease</keyword>
<accession>A0A7Y9JKE6</accession>
<dbReference type="PANTHER" id="PTHR42881:SF2">
    <property type="entry name" value="PROLYL ENDOPEPTIDASE"/>
    <property type="match status" value="1"/>
</dbReference>
<comment type="catalytic activity">
    <reaction evidence="1">
        <text>Hydrolysis of Pro-|-Xaa &gt;&gt; Ala-|-Xaa in oligopeptides.</text>
        <dbReference type="EC" id="3.4.21.26"/>
    </reaction>
</comment>
<dbReference type="InterPro" id="IPR002471">
    <property type="entry name" value="Pept_S9_AS"/>
</dbReference>
<dbReference type="Pfam" id="PF00326">
    <property type="entry name" value="Peptidase_S9"/>
    <property type="match status" value="1"/>
</dbReference>
<feature type="domain" description="Peptidase S9A N-terminal" evidence="9">
    <location>
        <begin position="8"/>
        <end position="417"/>
    </location>
</feature>
<dbReference type="EC" id="3.4.21.26" evidence="3"/>
<evidence type="ECO:0000256" key="1">
    <source>
        <dbReference type="ARBA" id="ARBA00001070"/>
    </source>
</evidence>
<gene>
    <name evidence="10" type="ORF">BJY14_006332</name>
</gene>
<dbReference type="PRINTS" id="PR00862">
    <property type="entry name" value="PROLIGOPTASE"/>
</dbReference>
<evidence type="ECO:0000259" key="9">
    <source>
        <dbReference type="Pfam" id="PF02897"/>
    </source>
</evidence>
<evidence type="ECO:0000256" key="5">
    <source>
        <dbReference type="ARBA" id="ARBA00022801"/>
    </source>
</evidence>
<dbReference type="InterPro" id="IPR023302">
    <property type="entry name" value="Pept_S9A_N"/>
</dbReference>
<dbReference type="GO" id="GO:0004252">
    <property type="term" value="F:serine-type endopeptidase activity"/>
    <property type="evidence" value="ECO:0007669"/>
    <property type="project" value="UniProtKB-EC"/>
</dbReference>
<feature type="domain" description="Peptidase S9 prolyl oligopeptidase catalytic" evidence="8">
    <location>
        <begin position="474"/>
        <end position="685"/>
    </location>
</feature>
<keyword evidence="5 10" id="KW-0378">Hydrolase</keyword>
<evidence type="ECO:0000256" key="3">
    <source>
        <dbReference type="ARBA" id="ARBA00011897"/>
    </source>
</evidence>
<evidence type="ECO:0000313" key="10">
    <source>
        <dbReference type="EMBL" id="NYD50349.1"/>
    </source>
</evidence>
<dbReference type="Gene3D" id="2.130.10.120">
    <property type="entry name" value="Prolyl oligopeptidase, N-terminal domain"/>
    <property type="match status" value="1"/>
</dbReference>
<dbReference type="Pfam" id="PF02897">
    <property type="entry name" value="Peptidase_S9_N"/>
    <property type="match status" value="1"/>
</dbReference>
<dbReference type="SUPFAM" id="SSF50993">
    <property type="entry name" value="Peptidase/esterase 'gauge' domain"/>
    <property type="match status" value="1"/>
</dbReference>
<feature type="region of interest" description="Disordered" evidence="7">
    <location>
        <begin position="685"/>
        <end position="732"/>
    </location>
</feature>
<organism evidence="10 11">
    <name type="scientific">Actinomadura luteofluorescens</name>
    <dbReference type="NCBI Taxonomy" id="46163"/>
    <lineage>
        <taxon>Bacteria</taxon>
        <taxon>Bacillati</taxon>
        <taxon>Actinomycetota</taxon>
        <taxon>Actinomycetes</taxon>
        <taxon>Streptosporangiales</taxon>
        <taxon>Thermomonosporaceae</taxon>
        <taxon>Actinomadura</taxon>
    </lineage>
</organism>
<dbReference type="EMBL" id="JACCBA010000001">
    <property type="protein sequence ID" value="NYD50349.1"/>
    <property type="molecule type" value="Genomic_DNA"/>
</dbReference>
<dbReference type="GO" id="GO:0070012">
    <property type="term" value="F:oligopeptidase activity"/>
    <property type="evidence" value="ECO:0007669"/>
    <property type="project" value="TreeGrafter"/>
</dbReference>
<keyword evidence="11" id="KW-1185">Reference proteome</keyword>
<dbReference type="RefSeq" id="WP_179846920.1">
    <property type="nucleotide sequence ID" value="NZ_JACCBA010000001.1"/>
</dbReference>
<evidence type="ECO:0000256" key="7">
    <source>
        <dbReference type="SAM" id="MobiDB-lite"/>
    </source>
</evidence>
<dbReference type="InterPro" id="IPR001375">
    <property type="entry name" value="Peptidase_S9_cat"/>
</dbReference>
<dbReference type="GO" id="GO:0006508">
    <property type="term" value="P:proteolysis"/>
    <property type="evidence" value="ECO:0007669"/>
    <property type="project" value="UniProtKB-KW"/>
</dbReference>
<dbReference type="GO" id="GO:0005829">
    <property type="term" value="C:cytosol"/>
    <property type="evidence" value="ECO:0007669"/>
    <property type="project" value="TreeGrafter"/>
</dbReference>
<protein>
    <recommendedName>
        <fullName evidence="3">prolyl oligopeptidase</fullName>
        <ecNumber evidence="3">3.4.21.26</ecNumber>
    </recommendedName>
</protein>
<dbReference type="Proteomes" id="UP000529783">
    <property type="component" value="Unassembled WGS sequence"/>
</dbReference>
<comment type="similarity">
    <text evidence="2">Belongs to the peptidase S9A family.</text>
</comment>
<evidence type="ECO:0000259" key="8">
    <source>
        <dbReference type="Pfam" id="PF00326"/>
    </source>
</evidence>
<evidence type="ECO:0000313" key="11">
    <source>
        <dbReference type="Proteomes" id="UP000529783"/>
    </source>
</evidence>
<dbReference type="AlphaFoldDB" id="A0A7Y9JKE6"/>
<evidence type="ECO:0000256" key="6">
    <source>
        <dbReference type="ARBA" id="ARBA00022825"/>
    </source>
</evidence>
<comment type="caution">
    <text evidence="10">The sequence shown here is derived from an EMBL/GenBank/DDBJ whole genome shotgun (WGS) entry which is preliminary data.</text>
</comment>
<dbReference type="Gene3D" id="3.40.50.1820">
    <property type="entry name" value="alpha/beta hydrolase"/>
    <property type="match status" value="1"/>
</dbReference>
<dbReference type="InterPro" id="IPR002470">
    <property type="entry name" value="Peptidase_S9A"/>
</dbReference>
<dbReference type="PANTHER" id="PTHR42881">
    <property type="entry name" value="PROLYL ENDOPEPTIDASE"/>
    <property type="match status" value="1"/>
</dbReference>
<evidence type="ECO:0000256" key="2">
    <source>
        <dbReference type="ARBA" id="ARBA00005228"/>
    </source>
</evidence>
<reference evidence="10 11" key="1">
    <citation type="submission" date="2020-07" db="EMBL/GenBank/DDBJ databases">
        <title>Sequencing the genomes of 1000 actinobacteria strains.</title>
        <authorList>
            <person name="Klenk H.-P."/>
        </authorList>
    </citation>
    <scope>NUCLEOTIDE SEQUENCE [LARGE SCALE GENOMIC DNA]</scope>
    <source>
        <strain evidence="10 11">DSM 40398</strain>
    </source>
</reference>
<name>A0A7Y9JKE6_9ACTN</name>
<keyword evidence="4" id="KW-0645">Protease</keyword>
<dbReference type="InterPro" id="IPR029058">
    <property type="entry name" value="AB_hydrolase_fold"/>
</dbReference>
<dbReference type="SUPFAM" id="SSF53474">
    <property type="entry name" value="alpha/beta-Hydrolases"/>
    <property type="match status" value="1"/>
</dbReference>
<dbReference type="PROSITE" id="PS00708">
    <property type="entry name" value="PRO_ENDOPEP_SER"/>
    <property type="match status" value="1"/>
</dbReference>
<evidence type="ECO:0000256" key="4">
    <source>
        <dbReference type="ARBA" id="ARBA00022670"/>
    </source>
</evidence>
<dbReference type="InterPro" id="IPR051167">
    <property type="entry name" value="Prolyl_oligopep/macrocyclase"/>
</dbReference>
<proteinExistence type="inferred from homology"/>
<sequence>MTQYPSAQRLDIVEDIHGHRVADPYRWLEDPDSAETGEWRAAQDGLFHKIMDALPGRDALRARLLELLGAGSVGAPVWRGERRFFTRRSADQEHPVLHTVDPDGSERVLVDPMALDPAGTTTLDGWQPDKEGRLLAYKVSTGGDEESLLYVIDVATGDRVEGPIDRARYSSVAWLPGGEAYYYTRRLPAQDVPPGEEQYHRRVYLHRVGTEPDTHDVLVFGADMDKTNYYGVGVSRDGRWLTISASQGTAPRNDLWIADLTSSSPEAPALRSVQEGIDASTGIHVGRDGRAYVFTDRDAPRSRLCVADPSDLSYGTWRDLLPQDPEAVLTDFAILDGLERPVLLAGWTRHAISEITVHDLASGERLGTVPTPGLGSIGGIVERPEGGHEAWFGYTDHVTPSAVLRYDARTGETTPWASAPGTVDVPEIETRQVAYTSRDGTEVRMLVASRPGLTGPRPAILYGYGGFNISLTPSYSASILAWVEAGGVYAVANLRGGSEEGEQWHRAGMRDRKQNVFDDFHAAAEKLIADGLTTPAQLAISGGSNGGLLVGAALTQRPDLYRAVVCSAPLLDMVRYERFGLGQTWNDEYGTADDPEEFGWLIGYSPYHHVHPGTAYPAVLFTTFGSDTRVDPLHARKMCAALQHATTSEAPILLRDEPEVGHAARSVTRSADLTADTLTFLLAQCGPLPGPEGPPSSGTAGDRWHRSDSPGGSLRDQVLASREPAFGRDRDH</sequence>